<evidence type="ECO:0000256" key="2">
    <source>
        <dbReference type="SAM" id="MobiDB-lite"/>
    </source>
</evidence>
<feature type="coiled-coil region" evidence="1">
    <location>
        <begin position="685"/>
        <end position="768"/>
    </location>
</feature>
<accession>A0A3P3YDG4</accession>
<protein>
    <recommendedName>
        <fullName evidence="3">C2 NT-type domain-containing protein</fullName>
    </recommendedName>
</protein>
<feature type="compositionally biased region" description="Low complexity" evidence="2">
    <location>
        <begin position="397"/>
        <end position="410"/>
    </location>
</feature>
<dbReference type="EMBL" id="OVEO01000009">
    <property type="protein sequence ID" value="SPQ98225.1"/>
    <property type="molecule type" value="Genomic_DNA"/>
</dbReference>
<feature type="compositionally biased region" description="Low complexity" evidence="2">
    <location>
        <begin position="174"/>
        <end position="206"/>
    </location>
</feature>
<feature type="region of interest" description="Disordered" evidence="2">
    <location>
        <begin position="154"/>
        <end position="213"/>
    </location>
</feature>
<feature type="domain" description="C2 NT-type" evidence="3">
    <location>
        <begin position="6"/>
        <end position="149"/>
    </location>
</feature>
<keyword evidence="4" id="KW-0496">Mitochondrion</keyword>
<dbReference type="InterPro" id="IPR019448">
    <property type="entry name" value="NT-C2"/>
</dbReference>
<feature type="coiled-coil region" evidence="1">
    <location>
        <begin position="213"/>
        <end position="240"/>
    </location>
</feature>
<reference evidence="4 5" key="1">
    <citation type="submission" date="2018-03" db="EMBL/GenBank/DDBJ databases">
        <authorList>
            <person name="Fogelqvist J."/>
        </authorList>
    </citation>
    <scope>NUCLEOTIDE SEQUENCE [LARGE SCALE GENOMIC DNA]</scope>
</reference>
<evidence type="ECO:0000313" key="4">
    <source>
        <dbReference type="EMBL" id="SPQ98225.1"/>
    </source>
</evidence>
<sequence length="1021" mass="113472">MATKFFTRVRKTPVRYKFEISLIEVRLSKPVDLPITITWTRGRKQVRTGEITGQQGRYRWTSPLKLACNIYKDASRPSSPFQTKPSTIALQIKRRSGDVKPFAQVRVDLAQFCPATDNSLADSLAVREFPLDQCPDPDATITIRITSTCLNGADDFQSASDEPSESIAPRRTGRTGSASSSESAEESSTLQLDRPPTTTTTGGVRVQAKPADEDELRATIADLEARLEAERGRLRSTVDQVDDLSARLFQQEESERRATRVADVEKAALLQRVQDSAQQEIRQYRLRIVDLEAQLNVSQRSLQDALKRMDVSDAKVDDAVVDKAGDLDVLEKVVLAMKASMNDAIERQNRQDQVIADLQRDLERERDKASEAIKTQQKMLAEGASESRFGKLRPVKSIGSTSPAAGAASSEMEKDLKQAEEKVASLRKELAQAHEQVATATKSAKIAESGKMMASKQLELERKWRETLQQQIANGAAGGSQPASAPDEKLRAQVADLEAQRAVASQQGDLLRSRVAELEAQLAGERDKLQKALDEARTAQEAARDASRTAAELRGQVGNAGQTRRLEEEIEELKAVHARELQMLAAASSPRSRRSTSMLEVDNVRMELEKELTSVKADLDTATAAQARLTAELKQVSDERDQLASKARASEGSGTMAAQQLVIERKWREGLQQQLNDLAKRADSSPDSSKKADELQRQVQELQEQLRKEAGELEGARRDVELARRDVESARREAQAATRETQAERAAKAAVQAEMKALQAALDSSRASASAAVSPEVIMTMKRERDDLVQRVRDAEFDRDRLNGEIDRLRDQVDGVVREKNDLGNMNGQLRKENTNMSKQLKQALAVGEATVRNAVQDLKASPTSPSRLDDAQARLWERRAKDAEEMLVMAQKSFAETTKILEERSALLDAELNETRARLVAATQEHAEKDEEIEKLKKKLQLGFKERLDMSEYLNELEIDLANNKARFVDTIDELSNLENENMRLREKLASVGVSVSPQRKPNPRFPGDNVPIKQATQLP</sequence>
<evidence type="ECO:0000313" key="5">
    <source>
        <dbReference type="Proteomes" id="UP000290189"/>
    </source>
</evidence>
<feature type="region of interest" description="Disordered" evidence="2">
    <location>
        <begin position="366"/>
        <end position="415"/>
    </location>
</feature>
<dbReference type="Pfam" id="PF10358">
    <property type="entry name" value="NT-C2"/>
    <property type="match status" value="1"/>
</dbReference>
<feature type="region of interest" description="Disordered" evidence="2">
    <location>
        <begin position="540"/>
        <end position="560"/>
    </location>
</feature>
<dbReference type="Gene3D" id="1.10.287.1490">
    <property type="match status" value="1"/>
</dbReference>
<evidence type="ECO:0000259" key="3">
    <source>
        <dbReference type="PROSITE" id="PS51840"/>
    </source>
</evidence>
<dbReference type="Proteomes" id="UP000290189">
    <property type="component" value="Unassembled WGS sequence"/>
</dbReference>
<evidence type="ECO:0000256" key="1">
    <source>
        <dbReference type="SAM" id="Coils"/>
    </source>
</evidence>
<dbReference type="PROSITE" id="PS51840">
    <property type="entry name" value="C2_NT"/>
    <property type="match status" value="1"/>
</dbReference>
<proteinExistence type="predicted"/>
<feature type="coiled-coil region" evidence="1">
    <location>
        <begin position="792"/>
        <end position="819"/>
    </location>
</feature>
<feature type="region of interest" description="Disordered" evidence="2">
    <location>
        <begin position="994"/>
        <end position="1021"/>
    </location>
</feature>
<feature type="coiled-coil region" evidence="1">
    <location>
        <begin position="274"/>
        <end position="308"/>
    </location>
</feature>
<gene>
    <name evidence="4" type="ORF">PLBR_LOCUS5440</name>
</gene>
<name>A0A3P3YDG4_PLABS</name>
<keyword evidence="1" id="KW-0175">Coiled coil</keyword>
<dbReference type="AlphaFoldDB" id="A0A3P3YDG4"/>
<organism evidence="4 5">
    <name type="scientific">Plasmodiophora brassicae</name>
    <name type="common">Clubroot disease agent</name>
    <dbReference type="NCBI Taxonomy" id="37360"/>
    <lineage>
        <taxon>Eukaryota</taxon>
        <taxon>Sar</taxon>
        <taxon>Rhizaria</taxon>
        <taxon>Endomyxa</taxon>
        <taxon>Phytomyxea</taxon>
        <taxon>Plasmodiophorida</taxon>
        <taxon>Plasmodiophoridae</taxon>
        <taxon>Plasmodiophora</taxon>
    </lineage>
</organism>
<geneLocation type="mitochondrion" evidence="4"/>